<evidence type="ECO:0000313" key="1">
    <source>
        <dbReference type="EMBL" id="KGE17073.1"/>
    </source>
</evidence>
<dbReference type="STRING" id="268407.PWYN_20665"/>
<proteinExistence type="predicted"/>
<protein>
    <submittedName>
        <fullName evidence="1">Uncharacterized protein</fullName>
    </submittedName>
</protein>
<reference evidence="1 2" key="2">
    <citation type="submission" date="2014-10" db="EMBL/GenBank/DDBJ databases">
        <title>Comparative genomics of the Paenibacillus odorifer group.</title>
        <authorList>
            <person name="Tsai Y.-C."/>
            <person name="Martin N."/>
            <person name="Korlach J."/>
            <person name="Wiedmann M."/>
        </authorList>
    </citation>
    <scope>NUCLEOTIDE SEQUENCE [LARGE SCALE GENOMIC DNA]</scope>
    <source>
        <strain evidence="1 2">DSM 18334</strain>
    </source>
</reference>
<keyword evidence="2" id="KW-1185">Reference proteome</keyword>
<sequence length="158" mass="17788">MIVTGTCLSEKRVVVKFEIRESISPPKYRASRWSNHLGLFCISISIYVSGCYTKRKKFTENSLCCFCKKKSSVSVWRGAALKSETYHKWNVFTPILSNLRIQVTDDQILNVISEKASASPNIAFALQELTLPWSACGISGKWKQADTPALAKWRSHPA</sequence>
<evidence type="ECO:0000313" key="2">
    <source>
        <dbReference type="Proteomes" id="UP000029734"/>
    </source>
</evidence>
<accession>A0A098M4W5</accession>
<reference evidence="1 2" key="1">
    <citation type="submission" date="2014-08" db="EMBL/GenBank/DDBJ databases">
        <authorList>
            <person name="den Bakker H.C."/>
        </authorList>
    </citation>
    <scope>NUCLEOTIDE SEQUENCE [LARGE SCALE GENOMIC DNA]</scope>
    <source>
        <strain evidence="1 2">DSM 18334</strain>
    </source>
</reference>
<name>A0A098M4W5_9BACL</name>
<gene>
    <name evidence="1" type="ORF">PWYN_20665</name>
</gene>
<dbReference type="Proteomes" id="UP000029734">
    <property type="component" value="Unassembled WGS sequence"/>
</dbReference>
<comment type="caution">
    <text evidence="1">The sequence shown here is derived from an EMBL/GenBank/DDBJ whole genome shotgun (WGS) entry which is preliminary data.</text>
</comment>
<dbReference type="AlphaFoldDB" id="A0A098M4W5"/>
<dbReference type="EMBL" id="JQCR01000003">
    <property type="protein sequence ID" value="KGE17073.1"/>
    <property type="molecule type" value="Genomic_DNA"/>
</dbReference>
<organism evidence="1 2">
    <name type="scientific">Paenibacillus wynnii</name>
    <dbReference type="NCBI Taxonomy" id="268407"/>
    <lineage>
        <taxon>Bacteria</taxon>
        <taxon>Bacillati</taxon>
        <taxon>Bacillota</taxon>
        <taxon>Bacilli</taxon>
        <taxon>Bacillales</taxon>
        <taxon>Paenibacillaceae</taxon>
        <taxon>Paenibacillus</taxon>
    </lineage>
</organism>